<dbReference type="GeneID" id="16074575"/>
<organism evidence="2">
    <name type="scientific">Salpingoeca rosetta (strain ATCC 50818 / BSB-021)</name>
    <dbReference type="NCBI Taxonomy" id="946362"/>
    <lineage>
        <taxon>Eukaryota</taxon>
        <taxon>Choanoflagellata</taxon>
        <taxon>Craspedida</taxon>
        <taxon>Salpingoecidae</taxon>
        <taxon>Salpingoeca</taxon>
    </lineage>
</organism>
<dbReference type="EMBL" id="GL832966">
    <property type="protein sequence ID" value="EGD73716.1"/>
    <property type="molecule type" value="Genomic_DNA"/>
</dbReference>
<accession>F2UAE1</accession>
<reference evidence="1" key="1">
    <citation type="submission" date="2009-08" db="EMBL/GenBank/DDBJ databases">
        <title>Annotation of Salpingoeca rosetta.</title>
        <authorList>
            <consortium name="The Broad Institute Genome Sequencing Platform"/>
            <person name="Russ C."/>
            <person name="Cuomo C."/>
            <person name="Burger G."/>
            <person name="Gray M.W."/>
            <person name="Holland P.W.H."/>
            <person name="King N."/>
            <person name="Lang F.B.F."/>
            <person name="Roger A.J."/>
            <person name="Ruiz-Trillo I."/>
            <person name="Young S.K."/>
            <person name="Zeng Q."/>
            <person name="Gargeya S."/>
            <person name="Alvarado L."/>
            <person name="Berlin A."/>
            <person name="Chapman S.B."/>
            <person name="Chen Z."/>
            <person name="Freedman E."/>
            <person name="Gellesch M."/>
            <person name="Goldberg J."/>
            <person name="Griggs A."/>
            <person name="Gujja S."/>
            <person name="Heilman E."/>
            <person name="Heiman D."/>
            <person name="Howarth C."/>
            <person name="Mehta T."/>
            <person name="Neiman D."/>
            <person name="Pearson M."/>
            <person name="Roberts A."/>
            <person name="Saif S."/>
            <person name="Shea T."/>
            <person name="Shenoy N."/>
            <person name="Sisk P."/>
            <person name="Stolte C."/>
            <person name="Sykes S."/>
            <person name="White J."/>
            <person name="Yandava C."/>
            <person name="Haas B."/>
            <person name="Nusbaum C."/>
            <person name="Birren B."/>
        </authorList>
    </citation>
    <scope>NUCLEOTIDE SEQUENCE [LARGE SCALE GENOMIC DNA]</scope>
    <source>
        <strain evidence="1">ATCC 50818</strain>
    </source>
</reference>
<dbReference type="KEGG" id="sre:PTSG_05422"/>
<gene>
    <name evidence="1" type="ORF">PTSG_05422</name>
</gene>
<proteinExistence type="predicted"/>
<evidence type="ECO:0000313" key="1">
    <source>
        <dbReference type="EMBL" id="EGD73716.1"/>
    </source>
</evidence>
<name>F2UAE1_SALR5</name>
<evidence type="ECO:0000313" key="2">
    <source>
        <dbReference type="Proteomes" id="UP000007799"/>
    </source>
</evidence>
<dbReference type="InParanoid" id="F2UAE1"/>
<keyword evidence="2" id="KW-1185">Reference proteome</keyword>
<dbReference type="RefSeq" id="XP_004993997.1">
    <property type="nucleotide sequence ID" value="XM_004993940.1"/>
</dbReference>
<protein>
    <submittedName>
        <fullName evidence="1">Uncharacterized protein</fullName>
    </submittedName>
</protein>
<sequence length="209" mass="22217">MGGTASVPVVVQDALKSLSQADQQQLQSRFAKATGSNDASSRVPTSTIQGWLSLMPSAVPCVLESWRAHLGLESQSSSPEHAAMMERDLFTVVTATVSSGSSLARAQLFAFVFWAFGRKTVEALAKQPCLPPLTLFEDVSFDHVHAAARQLVHTCLSSSEGDKKARQDGGSTLVGLLVQTLLDINDDDADTTAAAEKETVTATLNDIAR</sequence>
<dbReference type="Proteomes" id="UP000007799">
    <property type="component" value="Unassembled WGS sequence"/>
</dbReference>
<dbReference type="AlphaFoldDB" id="F2UAE1"/>